<accession>A0AAJ0F7Z6</accession>
<dbReference type="GO" id="GO:0005739">
    <property type="term" value="C:mitochondrion"/>
    <property type="evidence" value="ECO:0007669"/>
    <property type="project" value="TreeGrafter"/>
</dbReference>
<dbReference type="Pfam" id="PF00465">
    <property type="entry name" value="Fe-ADH"/>
    <property type="match status" value="1"/>
</dbReference>
<evidence type="ECO:0000259" key="3">
    <source>
        <dbReference type="Pfam" id="PF25137"/>
    </source>
</evidence>
<feature type="domain" description="Alcohol dehydrogenase iron-type/glycerol dehydrogenase GldA" evidence="2">
    <location>
        <begin position="30"/>
        <end position="188"/>
    </location>
</feature>
<dbReference type="Proteomes" id="UP001239445">
    <property type="component" value="Unassembled WGS sequence"/>
</dbReference>
<dbReference type="EMBL" id="MU839836">
    <property type="protein sequence ID" value="KAK1753853.1"/>
    <property type="molecule type" value="Genomic_DNA"/>
</dbReference>
<keyword evidence="1" id="KW-0560">Oxidoreductase</keyword>
<dbReference type="InterPro" id="IPR056798">
    <property type="entry name" value="ADH_Fe_C"/>
</dbReference>
<keyword evidence="5" id="KW-1185">Reference proteome</keyword>
<dbReference type="InterPro" id="IPR039697">
    <property type="entry name" value="Alcohol_dehydrogenase_Fe"/>
</dbReference>
<protein>
    <submittedName>
        <fullName evidence="4">Dehydroquinate synthase-like protein</fullName>
    </submittedName>
</protein>
<evidence type="ECO:0000259" key="2">
    <source>
        <dbReference type="Pfam" id="PF00465"/>
    </source>
</evidence>
<dbReference type="SUPFAM" id="SSF56796">
    <property type="entry name" value="Dehydroquinate synthase-like"/>
    <property type="match status" value="1"/>
</dbReference>
<feature type="domain" description="Fe-containing alcohol dehydrogenase-like C-terminal" evidence="3">
    <location>
        <begin position="249"/>
        <end position="420"/>
    </location>
</feature>
<evidence type="ECO:0000313" key="5">
    <source>
        <dbReference type="Proteomes" id="UP001239445"/>
    </source>
</evidence>
<evidence type="ECO:0000313" key="4">
    <source>
        <dbReference type="EMBL" id="KAK1753853.1"/>
    </source>
</evidence>
<dbReference type="Pfam" id="PF25137">
    <property type="entry name" value="ADH_Fe_C"/>
    <property type="match status" value="1"/>
</dbReference>
<comment type="caution">
    <text evidence="4">The sequence shown here is derived from an EMBL/GenBank/DDBJ whole genome shotgun (WGS) entry which is preliminary data.</text>
</comment>
<dbReference type="GO" id="GO:0004022">
    <property type="term" value="F:alcohol dehydrogenase (NAD+) activity"/>
    <property type="evidence" value="ECO:0007669"/>
    <property type="project" value="TreeGrafter"/>
</dbReference>
<proteinExistence type="predicted"/>
<name>A0AAJ0F7Z6_9PEZI</name>
<reference evidence="4" key="1">
    <citation type="submission" date="2023-06" db="EMBL/GenBank/DDBJ databases">
        <title>Genome-scale phylogeny and comparative genomics of the fungal order Sordariales.</title>
        <authorList>
            <consortium name="Lawrence Berkeley National Laboratory"/>
            <person name="Hensen N."/>
            <person name="Bonometti L."/>
            <person name="Westerberg I."/>
            <person name="Brannstrom I.O."/>
            <person name="Guillou S."/>
            <person name="Cros-Aarteil S."/>
            <person name="Calhoun S."/>
            <person name="Haridas S."/>
            <person name="Kuo A."/>
            <person name="Mondo S."/>
            <person name="Pangilinan J."/>
            <person name="Riley R."/>
            <person name="Labutti K."/>
            <person name="Andreopoulos B."/>
            <person name="Lipzen A."/>
            <person name="Chen C."/>
            <person name="Yanf M."/>
            <person name="Daum C."/>
            <person name="Ng V."/>
            <person name="Clum A."/>
            <person name="Steindorff A."/>
            <person name="Ohm R."/>
            <person name="Martin F."/>
            <person name="Silar P."/>
            <person name="Natvig D."/>
            <person name="Lalanne C."/>
            <person name="Gautier V."/>
            <person name="Ament-Velasquez S.L."/>
            <person name="Kruys A."/>
            <person name="Hutchinson M.I."/>
            <person name="Powell A.J."/>
            <person name="Barry K."/>
            <person name="Miller A.N."/>
            <person name="Grigoriev I.V."/>
            <person name="Debuchy R."/>
            <person name="Gladieux P."/>
            <person name="Thoren M.H."/>
            <person name="Johannesson H."/>
        </authorList>
    </citation>
    <scope>NUCLEOTIDE SEQUENCE</scope>
    <source>
        <strain evidence="4">PSN4</strain>
    </source>
</reference>
<gene>
    <name evidence="4" type="ORF">QBC47DRAFT_385076</name>
</gene>
<dbReference type="InterPro" id="IPR001670">
    <property type="entry name" value="ADH_Fe/GldA"/>
</dbReference>
<sequence>MAPLPGETYFQALEPYPYVSTGIPFFEACLHHAVDTFGAERIYVIVSTSISITANFTRLKTALGTRIIGVRYGIRQHVPWDDVVEVAQELVDLDADLVVTLGAGSLTDAAKVATLAAANDALTIDALEKLRGKDSAAIRPVTIPTINIPTSLAGGEYNPHAGATDLRIHRKAGFTHPSMVARLVILDPALTISTPARVWLSSGVRAVDHCVEGLCSPFFREDAGQTEANQTASKKQEIENIFLDGLAKLLPSLLTTKTYPTDLDARRNEMLGVLDSMRGLLLGNVQVGASHGIGHQLGPLGVGHGETSCVMLPAVLRWNLERGDDFVRRRQQLVLQAFWAHQTVSELLKAGGLDQGTATAGEVVRTYVASLGMPTTLQDVGIRREWLDKLAENSMTDRNISTNPVPIAGAAQVKEILNLAMDGQRTESR</sequence>
<dbReference type="PANTHER" id="PTHR11496:SF107">
    <property type="entry name" value="ALCOHOL DEHYDROGENASE, PUTATIVE (AFU_ORTHOLOGUE AFUA_1G06800)-RELATED"/>
    <property type="match status" value="1"/>
</dbReference>
<dbReference type="Gene3D" id="3.40.50.1970">
    <property type="match status" value="1"/>
</dbReference>
<evidence type="ECO:0000256" key="1">
    <source>
        <dbReference type="ARBA" id="ARBA00023002"/>
    </source>
</evidence>
<dbReference type="PANTHER" id="PTHR11496">
    <property type="entry name" value="ALCOHOL DEHYDROGENASE"/>
    <property type="match status" value="1"/>
</dbReference>
<dbReference type="Gene3D" id="1.20.1090.10">
    <property type="entry name" value="Dehydroquinate synthase-like - alpha domain"/>
    <property type="match status" value="1"/>
</dbReference>
<organism evidence="4 5">
    <name type="scientific">Echria macrotheca</name>
    <dbReference type="NCBI Taxonomy" id="438768"/>
    <lineage>
        <taxon>Eukaryota</taxon>
        <taxon>Fungi</taxon>
        <taxon>Dikarya</taxon>
        <taxon>Ascomycota</taxon>
        <taxon>Pezizomycotina</taxon>
        <taxon>Sordariomycetes</taxon>
        <taxon>Sordariomycetidae</taxon>
        <taxon>Sordariales</taxon>
        <taxon>Schizotheciaceae</taxon>
        <taxon>Echria</taxon>
    </lineage>
</organism>
<dbReference type="AlphaFoldDB" id="A0AAJ0F7Z6"/>
<dbReference type="CDD" id="cd08192">
    <property type="entry name" value="MAR-like"/>
    <property type="match status" value="1"/>
</dbReference>
<dbReference type="GO" id="GO:0046872">
    <property type="term" value="F:metal ion binding"/>
    <property type="evidence" value="ECO:0007669"/>
    <property type="project" value="InterPro"/>
</dbReference>